<reference evidence="1 2" key="1">
    <citation type="submission" date="2020-10" db="EMBL/GenBank/DDBJ databases">
        <title>The Coptis chinensis genome and diversification of protoberbering-type alkaloids.</title>
        <authorList>
            <person name="Wang B."/>
            <person name="Shu S."/>
            <person name="Song C."/>
            <person name="Liu Y."/>
        </authorList>
    </citation>
    <scope>NUCLEOTIDE SEQUENCE [LARGE SCALE GENOMIC DNA]</scope>
    <source>
        <strain evidence="1">HL-2020</strain>
        <tissue evidence="1">Leaf</tissue>
    </source>
</reference>
<dbReference type="EMBL" id="JADFTS010000005">
    <property type="protein sequence ID" value="KAF9605259.1"/>
    <property type="molecule type" value="Genomic_DNA"/>
</dbReference>
<dbReference type="AlphaFoldDB" id="A0A835LVZ2"/>
<comment type="caution">
    <text evidence="1">The sequence shown here is derived from an EMBL/GenBank/DDBJ whole genome shotgun (WGS) entry which is preliminary data.</text>
</comment>
<sequence length="48" mass="5482">MKTLEISGVICLVHQQLLGLSNFQILCTTLHDNNVMSRESSQFLDFWA</sequence>
<evidence type="ECO:0000313" key="2">
    <source>
        <dbReference type="Proteomes" id="UP000631114"/>
    </source>
</evidence>
<organism evidence="1 2">
    <name type="scientific">Coptis chinensis</name>
    <dbReference type="NCBI Taxonomy" id="261450"/>
    <lineage>
        <taxon>Eukaryota</taxon>
        <taxon>Viridiplantae</taxon>
        <taxon>Streptophyta</taxon>
        <taxon>Embryophyta</taxon>
        <taxon>Tracheophyta</taxon>
        <taxon>Spermatophyta</taxon>
        <taxon>Magnoliopsida</taxon>
        <taxon>Ranunculales</taxon>
        <taxon>Ranunculaceae</taxon>
        <taxon>Coptidoideae</taxon>
        <taxon>Coptis</taxon>
    </lineage>
</organism>
<keyword evidence="2" id="KW-1185">Reference proteome</keyword>
<protein>
    <submittedName>
        <fullName evidence="1">Uncharacterized protein</fullName>
    </submittedName>
</protein>
<feature type="non-terminal residue" evidence="1">
    <location>
        <position position="48"/>
    </location>
</feature>
<name>A0A835LVZ2_9MAGN</name>
<dbReference type="Proteomes" id="UP000631114">
    <property type="component" value="Unassembled WGS sequence"/>
</dbReference>
<accession>A0A835LVZ2</accession>
<proteinExistence type="predicted"/>
<gene>
    <name evidence="1" type="ORF">IFM89_015151</name>
</gene>
<evidence type="ECO:0000313" key="1">
    <source>
        <dbReference type="EMBL" id="KAF9605259.1"/>
    </source>
</evidence>